<reference evidence="5" key="1">
    <citation type="journal article" date="1995" name="J. Bacteriol.">
        <title>Purification and characterization of nitrobenzene nitroreductase from Pseudomonas pseudoalcaligenes JS45.</title>
        <authorList>
            <person name="Somerville C.C."/>
            <person name="Nishino S.F."/>
            <person name="Spain J.C."/>
        </authorList>
    </citation>
    <scope>NUCLEOTIDE SEQUENCE</scope>
</reference>
<reference evidence="5" key="2">
    <citation type="journal article" date="2017" name="Proc. Natl. Acad. Sci.">
        <title>Evolutionary and molecular foundations of multiple contemporary functions of the nitroreductase superfamily.</title>
        <authorList>
            <person name="Akiva E."/>
            <person name="Copp J.N."/>
            <person name="Tokuriki N."/>
            <person name="Babbitt P.C."/>
        </authorList>
    </citation>
    <scope>NUCLEOTIDE SEQUENCE</scope>
</reference>
<keyword evidence="4" id="KW-1185">Reference proteome</keyword>
<accession>A0A8B6X8X5</accession>
<organism evidence="4 5">
    <name type="scientific">Derxia gummosa DSM 723</name>
    <dbReference type="NCBI Taxonomy" id="1121388"/>
    <lineage>
        <taxon>Bacteria</taxon>
        <taxon>Pseudomonadati</taxon>
        <taxon>Pseudomonadota</taxon>
        <taxon>Betaproteobacteria</taxon>
        <taxon>Burkholderiales</taxon>
        <taxon>Alcaligenaceae</taxon>
        <taxon>Derxia</taxon>
    </lineage>
</organism>
<dbReference type="PANTHER" id="PTHR43673:SF10">
    <property type="entry name" value="NADH DEHYDROGENASE_NAD(P)H NITROREDUCTASE XCC3605-RELATED"/>
    <property type="match status" value="1"/>
</dbReference>
<dbReference type="EC" id="1.-.-.-" evidence="5"/>
<keyword evidence="2" id="KW-0560">Oxidoreductase</keyword>
<evidence type="ECO:0000256" key="2">
    <source>
        <dbReference type="ARBA" id="ARBA00023002"/>
    </source>
</evidence>
<comment type="similarity">
    <text evidence="1">Belongs to the nitroreductase family.</text>
</comment>
<dbReference type="GO" id="GO:0016491">
    <property type="term" value="F:oxidoreductase activity"/>
    <property type="evidence" value="ECO:0007669"/>
    <property type="project" value="UniProtKB-KW"/>
</dbReference>
<dbReference type="Gene3D" id="3.40.109.10">
    <property type="entry name" value="NADH Oxidase"/>
    <property type="match status" value="1"/>
</dbReference>
<feature type="domain" description="Nitroreductase" evidence="3">
    <location>
        <begin position="186"/>
        <end position="275"/>
    </location>
</feature>
<evidence type="ECO:0000259" key="3">
    <source>
        <dbReference type="Pfam" id="PF00881"/>
    </source>
</evidence>
<dbReference type="Proteomes" id="UP000675920">
    <property type="component" value="Unplaced"/>
</dbReference>
<protein>
    <submittedName>
        <fullName evidence="5">Nitroreductase family protein</fullName>
        <ecNumber evidence="5">1.-.-.-</ecNumber>
    </submittedName>
</protein>
<evidence type="ECO:0000313" key="4">
    <source>
        <dbReference type="Proteomes" id="UP000675920"/>
    </source>
</evidence>
<dbReference type="InterPro" id="IPR029479">
    <property type="entry name" value="Nitroreductase"/>
</dbReference>
<feature type="domain" description="Nitroreductase" evidence="3">
    <location>
        <begin position="132"/>
        <end position="184"/>
    </location>
</feature>
<name>A0A8B6X8X5_9BURK</name>
<sequence>MRWDQPEPNYWQLSSELIFQYHKLEKGMCMPGKPRFFGEQPALDTIALVERWRAAGFPLTDPVYLGAMEGLRGYRERIRRTPPKLEETAARIFPALDRVLSGHEPATALATPMPFTGQKPDALPALTDLCHARRSVRAYADRRVNLADVREALALAQLSPSACNRQPWIVHAYQQREKIDSMLELQNGNGGFGKTIPLLLVICVEARAFFDGSERNEPYVDAGLFTMSLLLALQARGLSSCCLNWCVEPDTDREAHRRGQIPESEKIIMYLAVGYPEAEAVVPRSARRGIDSFLKVHA</sequence>
<proteinExistence type="inferred from homology"/>
<evidence type="ECO:0000313" key="5">
    <source>
        <dbReference type="RefSeq" id="WP_051378805.1"/>
    </source>
</evidence>
<reference evidence="5" key="3">
    <citation type="submission" date="2025-08" db="UniProtKB">
        <authorList>
            <consortium name="RefSeq"/>
        </authorList>
    </citation>
    <scope>IDENTIFICATION</scope>
</reference>
<dbReference type="PANTHER" id="PTHR43673">
    <property type="entry name" value="NAD(P)H NITROREDUCTASE YDGI-RELATED"/>
    <property type="match status" value="1"/>
</dbReference>
<evidence type="ECO:0000256" key="1">
    <source>
        <dbReference type="ARBA" id="ARBA00007118"/>
    </source>
</evidence>
<dbReference type="SUPFAM" id="SSF55469">
    <property type="entry name" value="FMN-dependent nitroreductase-like"/>
    <property type="match status" value="1"/>
</dbReference>
<dbReference type="AlphaFoldDB" id="A0A8B6X8X5"/>
<dbReference type="Pfam" id="PF00881">
    <property type="entry name" value="Nitroreductase"/>
    <property type="match status" value="2"/>
</dbReference>
<dbReference type="RefSeq" id="WP_051378805.1">
    <property type="nucleotide sequence ID" value="NZ_AXWS01000014.1"/>
</dbReference>
<dbReference type="InterPro" id="IPR000415">
    <property type="entry name" value="Nitroreductase-like"/>
</dbReference>